<feature type="non-terminal residue" evidence="1">
    <location>
        <position position="1"/>
    </location>
</feature>
<accession>A0A1Y1ZMJ0</accession>
<dbReference type="GO" id="GO:0005739">
    <property type="term" value="C:mitochondrion"/>
    <property type="evidence" value="ECO:0007669"/>
    <property type="project" value="TreeGrafter"/>
</dbReference>
<dbReference type="PANTHER" id="PTHR36091:SF2">
    <property type="entry name" value="AMINOGLYCOSIDE PHOSPHOTRANSFERASE DOMAIN-CONTAINING PROTEIN"/>
    <property type="match status" value="1"/>
</dbReference>
<comment type="caution">
    <text evidence="1">The sequence shown here is derived from an EMBL/GenBank/DDBJ whole genome shotgun (WGS) entry which is preliminary data.</text>
</comment>
<organism evidence="1 2">
    <name type="scientific">Clohesyomyces aquaticus</name>
    <dbReference type="NCBI Taxonomy" id="1231657"/>
    <lineage>
        <taxon>Eukaryota</taxon>
        <taxon>Fungi</taxon>
        <taxon>Dikarya</taxon>
        <taxon>Ascomycota</taxon>
        <taxon>Pezizomycotina</taxon>
        <taxon>Dothideomycetes</taxon>
        <taxon>Pleosporomycetidae</taxon>
        <taxon>Pleosporales</taxon>
        <taxon>Lindgomycetaceae</taxon>
        <taxon>Clohesyomyces</taxon>
    </lineage>
</organism>
<dbReference type="Proteomes" id="UP000193144">
    <property type="component" value="Unassembled WGS sequence"/>
</dbReference>
<dbReference type="EMBL" id="MCFA01000060">
    <property type="protein sequence ID" value="ORY11479.1"/>
    <property type="molecule type" value="Genomic_DNA"/>
</dbReference>
<reference evidence="1 2" key="1">
    <citation type="submission" date="2016-07" db="EMBL/GenBank/DDBJ databases">
        <title>Pervasive Adenine N6-methylation of Active Genes in Fungi.</title>
        <authorList>
            <consortium name="DOE Joint Genome Institute"/>
            <person name="Mondo S.J."/>
            <person name="Dannebaum R.O."/>
            <person name="Kuo R.C."/>
            <person name="Labutti K."/>
            <person name="Haridas S."/>
            <person name="Kuo A."/>
            <person name="Salamov A."/>
            <person name="Ahrendt S.R."/>
            <person name="Lipzen A."/>
            <person name="Sullivan W."/>
            <person name="Andreopoulos W.B."/>
            <person name="Clum A."/>
            <person name="Lindquist E."/>
            <person name="Daum C."/>
            <person name="Ramamoorthy G.K."/>
            <person name="Gryganskyi A."/>
            <person name="Culley D."/>
            <person name="Magnuson J.K."/>
            <person name="James T.Y."/>
            <person name="O'Malley M.A."/>
            <person name="Stajich J.E."/>
            <person name="Spatafora J.W."/>
            <person name="Visel A."/>
            <person name="Grigoriev I.V."/>
        </authorList>
    </citation>
    <scope>NUCLEOTIDE SEQUENCE [LARGE SCALE GENOMIC DNA]</scope>
    <source>
        <strain evidence="1 2">CBS 115471</strain>
    </source>
</reference>
<evidence type="ECO:0000313" key="1">
    <source>
        <dbReference type="EMBL" id="ORY11479.1"/>
    </source>
</evidence>
<dbReference type="STRING" id="1231657.A0A1Y1ZMJ0"/>
<keyword evidence="2" id="KW-1185">Reference proteome</keyword>
<sequence length="119" mass="12973">ARNVLGTPVPKVLAWSSKVHGNPVESEYIIMEKVPGVELESKTWASISFKSFGALYYAEDLDDSIANGPLYTDANGVDIVDDRFTIGPSTGSELIDNGRANITFDRGSCELPIKPYNFT</sequence>
<protein>
    <submittedName>
        <fullName evidence="1">Uncharacterized protein</fullName>
    </submittedName>
</protein>
<dbReference type="InterPro" id="IPR051035">
    <property type="entry name" value="Mito_inheritance_9"/>
</dbReference>
<gene>
    <name evidence="1" type="ORF">BCR34DRAFT_587823</name>
</gene>
<dbReference type="AlphaFoldDB" id="A0A1Y1ZMJ0"/>
<dbReference type="PANTHER" id="PTHR36091">
    <property type="entry name" value="ALTERED INHERITANCE OF MITOCHONDRIA PROTEIN 9, MITOCHONDRIAL"/>
    <property type="match status" value="1"/>
</dbReference>
<name>A0A1Y1ZMJ0_9PLEO</name>
<evidence type="ECO:0000313" key="2">
    <source>
        <dbReference type="Proteomes" id="UP000193144"/>
    </source>
</evidence>
<proteinExistence type="predicted"/>
<dbReference type="OrthoDB" id="2831558at2759"/>